<gene>
    <name evidence="2" type="ORF">R3P38DRAFT_3168869</name>
</gene>
<organism evidence="2 3">
    <name type="scientific">Favolaschia claudopus</name>
    <dbReference type="NCBI Taxonomy" id="2862362"/>
    <lineage>
        <taxon>Eukaryota</taxon>
        <taxon>Fungi</taxon>
        <taxon>Dikarya</taxon>
        <taxon>Basidiomycota</taxon>
        <taxon>Agaricomycotina</taxon>
        <taxon>Agaricomycetes</taxon>
        <taxon>Agaricomycetidae</taxon>
        <taxon>Agaricales</taxon>
        <taxon>Marasmiineae</taxon>
        <taxon>Mycenaceae</taxon>
        <taxon>Favolaschia</taxon>
    </lineage>
</organism>
<feature type="signal peptide" evidence="1">
    <location>
        <begin position="1"/>
        <end position="16"/>
    </location>
</feature>
<proteinExistence type="predicted"/>
<dbReference type="EMBL" id="JAWWNJ010000004">
    <property type="protein sequence ID" value="KAK7057350.1"/>
    <property type="molecule type" value="Genomic_DNA"/>
</dbReference>
<comment type="caution">
    <text evidence="2">The sequence shown here is derived from an EMBL/GenBank/DDBJ whole genome shotgun (WGS) entry which is preliminary data.</text>
</comment>
<evidence type="ECO:0008006" key="4">
    <source>
        <dbReference type="Google" id="ProtNLM"/>
    </source>
</evidence>
<protein>
    <recommendedName>
        <fullName evidence="4">Secreted protein</fullName>
    </recommendedName>
</protein>
<evidence type="ECO:0000256" key="1">
    <source>
        <dbReference type="SAM" id="SignalP"/>
    </source>
</evidence>
<evidence type="ECO:0000313" key="2">
    <source>
        <dbReference type="EMBL" id="KAK7057350.1"/>
    </source>
</evidence>
<keyword evidence="1" id="KW-0732">Signal</keyword>
<accession>A0AAW0DZ84</accession>
<name>A0AAW0DZ84_9AGAR</name>
<dbReference type="AlphaFoldDB" id="A0AAW0DZ84"/>
<keyword evidence="3" id="KW-1185">Reference proteome</keyword>
<evidence type="ECO:0000313" key="3">
    <source>
        <dbReference type="Proteomes" id="UP001362999"/>
    </source>
</evidence>
<feature type="chain" id="PRO_5043339893" description="Secreted protein" evidence="1">
    <location>
        <begin position="17"/>
        <end position="139"/>
    </location>
</feature>
<dbReference type="Proteomes" id="UP001362999">
    <property type="component" value="Unassembled WGS sequence"/>
</dbReference>
<reference evidence="2 3" key="1">
    <citation type="journal article" date="2024" name="J Genomics">
        <title>Draft genome sequencing and assembly of Favolaschia claudopus CIRM-BRFM 2984 isolated from oak limbs.</title>
        <authorList>
            <person name="Navarro D."/>
            <person name="Drula E."/>
            <person name="Chaduli D."/>
            <person name="Cazenave R."/>
            <person name="Ahrendt S."/>
            <person name="Wang J."/>
            <person name="Lipzen A."/>
            <person name="Daum C."/>
            <person name="Barry K."/>
            <person name="Grigoriev I.V."/>
            <person name="Favel A."/>
            <person name="Rosso M.N."/>
            <person name="Martin F."/>
        </authorList>
    </citation>
    <scope>NUCLEOTIDE SEQUENCE [LARGE SCALE GENOMIC DNA]</scope>
    <source>
        <strain evidence="2 3">CIRM-BRFM 2984</strain>
    </source>
</reference>
<sequence>MHEVFTLLLVVTASHIICPNVELTSSGRALLGWPSAAARTPIPRIGKPLLPEPLKGVVITETSTANWKVPCGLYCPQRKRQVHGFVGIGEFAWGGAHGSLHPNAEEWRENPYREEWLKWRVGKMCNNQHCPRRILPAEF</sequence>